<dbReference type="Gene3D" id="1.10.510.10">
    <property type="entry name" value="Transferase(Phosphotransferase) domain 1"/>
    <property type="match status" value="1"/>
</dbReference>
<keyword evidence="2" id="KW-0547">Nucleotide-binding</keyword>
<dbReference type="GO" id="GO:1902749">
    <property type="term" value="P:regulation of cell cycle G2/M phase transition"/>
    <property type="evidence" value="ECO:0007669"/>
    <property type="project" value="TreeGrafter"/>
</dbReference>
<reference evidence="7 8" key="1">
    <citation type="submission" date="2015-09" db="EMBL/GenBank/DDBJ databases">
        <title>Draft genome of the parasitic nematode Teladorsagia circumcincta isolate WARC Sus (inbred).</title>
        <authorList>
            <person name="Mitreva M."/>
        </authorList>
    </citation>
    <scope>NUCLEOTIDE SEQUENCE [LARGE SCALE GENOMIC DNA]</scope>
    <source>
        <strain evidence="7 8">S</strain>
    </source>
</reference>
<feature type="domain" description="Protein kinase" evidence="6">
    <location>
        <begin position="1"/>
        <end position="85"/>
    </location>
</feature>
<evidence type="ECO:0000256" key="4">
    <source>
        <dbReference type="ARBA" id="ARBA00022840"/>
    </source>
</evidence>
<dbReference type="PANTHER" id="PTHR43671:SF92">
    <property type="entry name" value="SERINE_THREONINE-PROTEIN KINASE NEK10"/>
    <property type="match status" value="1"/>
</dbReference>
<evidence type="ECO:0000256" key="5">
    <source>
        <dbReference type="SAM" id="MobiDB-lite"/>
    </source>
</evidence>
<accession>A0A2G9V1W4</accession>
<evidence type="ECO:0000313" key="7">
    <source>
        <dbReference type="EMBL" id="PIO76465.1"/>
    </source>
</evidence>
<protein>
    <recommendedName>
        <fullName evidence="6">Protein kinase domain-containing protein</fullName>
    </recommendedName>
</protein>
<organism evidence="7 8">
    <name type="scientific">Teladorsagia circumcincta</name>
    <name type="common">Brown stomach worm</name>
    <name type="synonym">Ostertagia circumcincta</name>
    <dbReference type="NCBI Taxonomy" id="45464"/>
    <lineage>
        <taxon>Eukaryota</taxon>
        <taxon>Metazoa</taxon>
        <taxon>Ecdysozoa</taxon>
        <taxon>Nematoda</taxon>
        <taxon>Chromadorea</taxon>
        <taxon>Rhabditida</taxon>
        <taxon>Rhabditina</taxon>
        <taxon>Rhabditomorpha</taxon>
        <taxon>Strongyloidea</taxon>
        <taxon>Trichostrongylidae</taxon>
        <taxon>Teladorsagia</taxon>
    </lineage>
</organism>
<gene>
    <name evidence="7" type="ORF">TELCIR_01471</name>
</gene>
<dbReference type="GO" id="GO:0005524">
    <property type="term" value="F:ATP binding"/>
    <property type="evidence" value="ECO:0007669"/>
    <property type="project" value="UniProtKB-KW"/>
</dbReference>
<dbReference type="OrthoDB" id="248923at2759"/>
<evidence type="ECO:0000259" key="6">
    <source>
        <dbReference type="PROSITE" id="PS50011"/>
    </source>
</evidence>
<evidence type="ECO:0000256" key="3">
    <source>
        <dbReference type="ARBA" id="ARBA00022777"/>
    </source>
</evidence>
<keyword evidence="8" id="KW-1185">Reference proteome</keyword>
<dbReference type="EMBL" id="KZ345050">
    <property type="protein sequence ID" value="PIO76465.1"/>
    <property type="molecule type" value="Genomic_DNA"/>
</dbReference>
<evidence type="ECO:0000256" key="1">
    <source>
        <dbReference type="ARBA" id="ARBA00022679"/>
    </source>
</evidence>
<dbReference type="PANTHER" id="PTHR43671">
    <property type="entry name" value="SERINE/THREONINE-PROTEIN KINASE NEK"/>
    <property type="match status" value="1"/>
</dbReference>
<feature type="compositionally biased region" description="Polar residues" evidence="5">
    <location>
        <begin position="101"/>
        <end position="117"/>
    </location>
</feature>
<evidence type="ECO:0000313" key="8">
    <source>
        <dbReference type="Proteomes" id="UP000230423"/>
    </source>
</evidence>
<keyword evidence="4" id="KW-0067">ATP-binding</keyword>
<proteinExistence type="predicted"/>
<evidence type="ECO:0000256" key="2">
    <source>
        <dbReference type="ARBA" id="ARBA00022741"/>
    </source>
</evidence>
<dbReference type="InterPro" id="IPR000719">
    <property type="entry name" value="Prot_kinase_dom"/>
</dbReference>
<dbReference type="PROSITE" id="PS50011">
    <property type="entry name" value="PROTEIN_KINASE_DOM"/>
    <property type="match status" value="1"/>
</dbReference>
<feature type="region of interest" description="Disordered" evidence="5">
    <location>
        <begin position="101"/>
        <end position="124"/>
    </location>
</feature>
<sequence length="334" mass="37280">MEYGEKADVWSFGCCVYEMVELRPPFYSQNMLALATQIVEGKYAPISPDRSKDLAELISSCLTVLPASRPDILEVARIAASRMLLCLDDIFRMHVSKAKASQETPTYQQKRSTTGSRASFRENVSLESSSNSSIGLLARRKAAALEIAKQAPTLIDNSIDKPRPIKSLSAGQPSRNLVTSTSCFLPKIGGSGRGRRVTITEADHRRANSSGSVDKRLVKSQEGLTVRSASLQPISDPLLDILSQIHKIIMISELSPSESTNHKRRVVEQFRKRIFSPTSNAEMIKKHLRKLSTESHEEIELDLGYSDFRPVLTDIYKLGYQNGQFYNNRNPFVD</sequence>
<dbReference type="InterPro" id="IPR050660">
    <property type="entry name" value="NEK_Ser/Thr_kinase"/>
</dbReference>
<keyword evidence="3" id="KW-0418">Kinase</keyword>
<dbReference type="AlphaFoldDB" id="A0A2G9V1W4"/>
<name>A0A2G9V1W4_TELCI</name>
<dbReference type="Pfam" id="PF00069">
    <property type="entry name" value="Pkinase"/>
    <property type="match status" value="1"/>
</dbReference>
<dbReference type="SUPFAM" id="SSF56112">
    <property type="entry name" value="Protein kinase-like (PK-like)"/>
    <property type="match status" value="1"/>
</dbReference>
<keyword evidence="1" id="KW-0808">Transferase</keyword>
<dbReference type="InterPro" id="IPR011009">
    <property type="entry name" value="Kinase-like_dom_sf"/>
</dbReference>
<dbReference type="Proteomes" id="UP000230423">
    <property type="component" value="Unassembled WGS sequence"/>
</dbReference>
<dbReference type="GO" id="GO:0004674">
    <property type="term" value="F:protein serine/threonine kinase activity"/>
    <property type="evidence" value="ECO:0007669"/>
    <property type="project" value="TreeGrafter"/>
</dbReference>